<evidence type="ECO:0000256" key="8">
    <source>
        <dbReference type="ARBA" id="ARBA00022918"/>
    </source>
</evidence>
<keyword evidence="12" id="KW-1185">Reference proteome</keyword>
<evidence type="ECO:0000256" key="10">
    <source>
        <dbReference type="ARBA" id="ARBA00023172"/>
    </source>
</evidence>
<dbReference type="Proteomes" id="UP001215598">
    <property type="component" value="Unassembled WGS sequence"/>
</dbReference>
<keyword evidence="5" id="KW-0378">Hydrolase</keyword>
<evidence type="ECO:0000256" key="7">
    <source>
        <dbReference type="ARBA" id="ARBA00022908"/>
    </source>
</evidence>
<dbReference type="PANTHER" id="PTHR42648:SF11">
    <property type="entry name" value="TRANSPOSON TY4-P GAG-POL POLYPROTEIN"/>
    <property type="match status" value="1"/>
</dbReference>
<dbReference type="GO" id="GO:0015074">
    <property type="term" value="P:DNA integration"/>
    <property type="evidence" value="ECO:0007669"/>
    <property type="project" value="UniProtKB-KW"/>
</dbReference>
<name>A0AAD7ME18_9AGAR</name>
<comment type="caution">
    <text evidence="11">The sequence shown here is derived from an EMBL/GenBank/DDBJ whole genome shotgun (WGS) entry which is preliminary data.</text>
</comment>
<dbReference type="PANTHER" id="PTHR42648">
    <property type="entry name" value="TRANSPOSASE, PUTATIVE-RELATED"/>
    <property type="match status" value="1"/>
</dbReference>
<dbReference type="InterPro" id="IPR039537">
    <property type="entry name" value="Retrotran_Ty1/copia-like"/>
</dbReference>
<evidence type="ECO:0000256" key="4">
    <source>
        <dbReference type="ARBA" id="ARBA00022759"/>
    </source>
</evidence>
<keyword evidence="9" id="KW-0808">Transferase</keyword>
<evidence type="ECO:0008006" key="13">
    <source>
        <dbReference type="Google" id="ProtNLM"/>
    </source>
</evidence>
<dbReference type="GO" id="GO:0046872">
    <property type="term" value="F:metal ion binding"/>
    <property type="evidence" value="ECO:0007669"/>
    <property type="project" value="UniProtKB-KW"/>
</dbReference>
<accession>A0AAD7ME18</accession>
<evidence type="ECO:0000313" key="12">
    <source>
        <dbReference type="Proteomes" id="UP001215598"/>
    </source>
</evidence>
<gene>
    <name evidence="11" type="ORF">B0H16DRAFT_1239704</name>
</gene>
<dbReference type="GO" id="GO:0016787">
    <property type="term" value="F:hydrolase activity"/>
    <property type="evidence" value="ECO:0007669"/>
    <property type="project" value="UniProtKB-KW"/>
</dbReference>
<dbReference type="EMBL" id="JARKIB010000354">
    <property type="protein sequence ID" value="KAJ7712936.1"/>
    <property type="molecule type" value="Genomic_DNA"/>
</dbReference>
<dbReference type="GO" id="GO:0004519">
    <property type="term" value="F:endonuclease activity"/>
    <property type="evidence" value="ECO:0007669"/>
    <property type="project" value="UniProtKB-KW"/>
</dbReference>
<protein>
    <recommendedName>
        <fullName evidence="13">GAG-pre-integrase domain-containing protein</fullName>
    </recommendedName>
</protein>
<keyword evidence="8" id="KW-0695">RNA-directed DNA polymerase</keyword>
<feature type="non-terminal residue" evidence="11">
    <location>
        <position position="107"/>
    </location>
</feature>
<proteinExistence type="predicted"/>
<evidence type="ECO:0000256" key="5">
    <source>
        <dbReference type="ARBA" id="ARBA00022801"/>
    </source>
</evidence>
<keyword evidence="9" id="KW-0239">DNA-directed DNA polymerase</keyword>
<keyword evidence="6" id="KW-0460">Magnesium</keyword>
<keyword evidence="7" id="KW-0229">DNA integration</keyword>
<dbReference type="GO" id="GO:0006310">
    <property type="term" value="P:DNA recombination"/>
    <property type="evidence" value="ECO:0007669"/>
    <property type="project" value="UniProtKB-KW"/>
</dbReference>
<evidence type="ECO:0000256" key="3">
    <source>
        <dbReference type="ARBA" id="ARBA00022723"/>
    </source>
</evidence>
<evidence type="ECO:0000256" key="1">
    <source>
        <dbReference type="ARBA" id="ARBA00022695"/>
    </source>
</evidence>
<evidence type="ECO:0000256" key="6">
    <source>
        <dbReference type="ARBA" id="ARBA00022842"/>
    </source>
</evidence>
<dbReference type="AlphaFoldDB" id="A0AAD7ME18"/>
<reference evidence="11" key="1">
    <citation type="submission" date="2023-03" db="EMBL/GenBank/DDBJ databases">
        <title>Massive genome expansion in bonnet fungi (Mycena s.s.) driven by repeated elements and novel gene families across ecological guilds.</title>
        <authorList>
            <consortium name="Lawrence Berkeley National Laboratory"/>
            <person name="Harder C.B."/>
            <person name="Miyauchi S."/>
            <person name="Viragh M."/>
            <person name="Kuo A."/>
            <person name="Thoen E."/>
            <person name="Andreopoulos B."/>
            <person name="Lu D."/>
            <person name="Skrede I."/>
            <person name="Drula E."/>
            <person name="Henrissat B."/>
            <person name="Morin E."/>
            <person name="Kohler A."/>
            <person name="Barry K."/>
            <person name="LaButti K."/>
            <person name="Morin E."/>
            <person name="Salamov A."/>
            <person name="Lipzen A."/>
            <person name="Mereny Z."/>
            <person name="Hegedus B."/>
            <person name="Baldrian P."/>
            <person name="Stursova M."/>
            <person name="Weitz H."/>
            <person name="Taylor A."/>
            <person name="Grigoriev I.V."/>
            <person name="Nagy L.G."/>
            <person name="Martin F."/>
            <person name="Kauserud H."/>
        </authorList>
    </citation>
    <scope>NUCLEOTIDE SEQUENCE</scope>
    <source>
        <strain evidence="11">CBHHK182m</strain>
    </source>
</reference>
<feature type="non-terminal residue" evidence="11">
    <location>
        <position position="1"/>
    </location>
</feature>
<evidence type="ECO:0000256" key="9">
    <source>
        <dbReference type="ARBA" id="ARBA00022932"/>
    </source>
</evidence>
<dbReference type="GO" id="GO:0003887">
    <property type="term" value="F:DNA-directed DNA polymerase activity"/>
    <property type="evidence" value="ECO:0007669"/>
    <property type="project" value="UniProtKB-KW"/>
</dbReference>
<keyword evidence="3" id="KW-0479">Metal-binding</keyword>
<keyword evidence="4" id="KW-0255">Endonuclease</keyword>
<keyword evidence="10" id="KW-0233">DNA recombination</keyword>
<keyword evidence="2" id="KW-0540">Nuclease</keyword>
<keyword evidence="1" id="KW-0548">Nucleotidyltransferase</keyword>
<evidence type="ECO:0000256" key="2">
    <source>
        <dbReference type="ARBA" id="ARBA00022722"/>
    </source>
</evidence>
<organism evidence="11 12">
    <name type="scientific">Mycena metata</name>
    <dbReference type="NCBI Taxonomy" id="1033252"/>
    <lineage>
        <taxon>Eukaryota</taxon>
        <taxon>Fungi</taxon>
        <taxon>Dikarya</taxon>
        <taxon>Basidiomycota</taxon>
        <taxon>Agaricomycotina</taxon>
        <taxon>Agaricomycetes</taxon>
        <taxon>Agaricomycetidae</taxon>
        <taxon>Agaricales</taxon>
        <taxon>Marasmiineae</taxon>
        <taxon>Mycenaceae</taxon>
        <taxon>Mycena</taxon>
    </lineage>
</organism>
<dbReference type="GO" id="GO:0003964">
    <property type="term" value="F:RNA-directed DNA polymerase activity"/>
    <property type="evidence" value="ECO:0007669"/>
    <property type="project" value="UniProtKB-KW"/>
</dbReference>
<sequence>LMHTNMPTIMDMARGTAVTGMDADLSHLPPRCADCILGKQKKKPVAKRRRGPRSTRKLGKVFADLAGPQAVAARGGYLYTLQLIDDCTHHQWTILLKKKSDAEQKFR</sequence>
<evidence type="ECO:0000313" key="11">
    <source>
        <dbReference type="EMBL" id="KAJ7712936.1"/>
    </source>
</evidence>